<evidence type="ECO:0000256" key="2">
    <source>
        <dbReference type="ARBA" id="ARBA00022692"/>
    </source>
</evidence>
<reference evidence="7 8" key="1">
    <citation type="journal article" date="2024" name="bioRxiv">
        <title>A reference genome for Trichogramma kaykai: A tiny desert-dwelling parasitoid wasp with competing sex-ratio distorters.</title>
        <authorList>
            <person name="Culotta J."/>
            <person name="Lindsey A.R."/>
        </authorList>
    </citation>
    <scope>NUCLEOTIDE SEQUENCE [LARGE SCALE GENOMIC DNA]</scope>
    <source>
        <strain evidence="7 8">KSX58</strain>
    </source>
</reference>
<accession>A0ABD2X7D2</accession>
<name>A0ABD2X7D2_9HYME</name>
<dbReference type="PANTHER" id="PTHR13055:SF12">
    <property type="entry name" value="LD40707P"/>
    <property type="match status" value="1"/>
</dbReference>
<dbReference type="GO" id="GO:0016020">
    <property type="term" value="C:membrane"/>
    <property type="evidence" value="ECO:0007669"/>
    <property type="project" value="UniProtKB-SubCell"/>
</dbReference>
<sequence>MSDASLRLFNFREDIYEDESCSSVGADEILYPCIQCPSILSCSLESIPNTNTDTEEIRLFKLNEILKKFIDLLNDPIKREDVTDICRLSSEFFQFNGEDGYYVRYLPRIDDIIEFMCLRVKQMEQLLCHIEQYCHLCSKPFILGFPKDISDLISIEHHYSLMGYLLILAPSENVFFMVANAIKIQFSKKTNKSKFTKDIISLEEMLGALIRSKFLLTFTNIMATCSMKVYQKCLEIAAVLTSISNELCFRILESGVENVLLIRIYQCKACSKGNCLDSSLDDEEYYKIVEYSSKILWRLMVVSLRSRPKDSGKTVDPPTDTAMRCLRCALRREISRASKHNRSRKLRNDLASLILAGQLREGPLAWQILNCGIAEDLTDLLTLSEYPESNKKWLKTVKVETHDWTALEFKKILFLAVVICIQKYNDDARKLLQNRKIIICLLELIDLGAIVDSKDLKEVNNLTVRVPWNAEKLWHLFKYALNALSYIACILPEEFLANSGSVRLIQILERFLTIHGDEILLMYLSETICSLVSSMCQIIVNDFKKNDLISIFSQLIQQILNTEALTSRYQLIMTYALMSCETLLDKCSCSQDFRCNTMVNIALTLLKRYLHPKNEDSKLEPKFQIAISTYIWKLLVTSLRAFEDFSVQGGLYLILDVMTEATLPVQNAFLGVLTDLYENEYSKYCIYTWRSVNDKTSILSLLPKIWRKEETILDIQRINKCSNDEIGKDLALMKNDHWLYFNFIKIPRNSRKVTTTVVGPAGPKIYYLYKNIKQDTGKIVHTKTQKTHYEFLLDRVSSEDRAILPIIETYDLVRDEDSIKEIFHLLDQFKVQPLKESQKPLFSVKEKLEECKRLPEQLLSMTLVRRSPLIAILVFDLIFVTAAHSGKWLTTQFLVFDKKSHNPTRCIMLQLTNTNFYRYDVNKATQVHEHVYDFELDEPIAVDRRKRSPLPPQPPIQGSQASKPSAPELVISNKTDTPANVSYSTSEPTVVVAQAATVSPIIGLNRTTVKPIGNGKAPTVSIPIVPSQNPTANVNRTSLDKDLSKVHVWANQTRWANVTDKVVETTTSNSSSSNSDADLDFAINKYPAEVTNQTLRENNILKSENDTHQYYNSSFSVDEATGKGFWVDLENHPDLQVNSLLSKSHRRAATIKLKFDFPFYGHKVRNITIATGGFLYTGEYVHSWLAATQYIAPLMANFDTTLSSKSFVKYADNGTAFTVEWENVQLQDKPEAGAFTFQVTLLQNGDIVFVYKAIPLLVENIEDKEHPVKIGLSDAYMMDRTVFFARRKTIYEYHRVTFNRQDIKNWTAIYLKALPTCLQMDNCNDCLTKVPDFDCKWCPELQKCSTGTFRFRQDWLQKNCDTKNIREEAKCPARSAGTSYREHAQEARIENHRTEDGSIVAKFNPNQAAVASSSIEHCEYLIVVFSSSRLGVVDRRRNKKINTIALPTEPVELAQRRGPLHRCNYSHVMLRPTGSALEQYQRQSKRQ</sequence>
<evidence type="ECO:0000256" key="3">
    <source>
        <dbReference type="ARBA" id="ARBA00022729"/>
    </source>
</evidence>
<feature type="region of interest" description="Disordered" evidence="5">
    <location>
        <begin position="945"/>
        <end position="966"/>
    </location>
</feature>
<protein>
    <recommendedName>
        <fullName evidence="6">Cilia- and flagella-associated protein 69 ARM repeats domain-containing protein</fullName>
    </recommendedName>
</protein>
<comment type="caution">
    <text evidence="7">The sequence shown here is derived from an EMBL/GenBank/DDBJ whole genome shotgun (WGS) entry which is preliminary data.</text>
</comment>
<organism evidence="7 8">
    <name type="scientific">Trichogramma kaykai</name>
    <dbReference type="NCBI Taxonomy" id="54128"/>
    <lineage>
        <taxon>Eukaryota</taxon>
        <taxon>Metazoa</taxon>
        <taxon>Ecdysozoa</taxon>
        <taxon>Arthropoda</taxon>
        <taxon>Hexapoda</taxon>
        <taxon>Insecta</taxon>
        <taxon>Pterygota</taxon>
        <taxon>Neoptera</taxon>
        <taxon>Endopterygota</taxon>
        <taxon>Hymenoptera</taxon>
        <taxon>Apocrita</taxon>
        <taxon>Proctotrupomorpha</taxon>
        <taxon>Chalcidoidea</taxon>
        <taxon>Trichogrammatidae</taxon>
        <taxon>Trichogramma</taxon>
    </lineage>
</organism>
<evidence type="ECO:0000313" key="8">
    <source>
        <dbReference type="Proteomes" id="UP001627154"/>
    </source>
</evidence>
<keyword evidence="8" id="KW-1185">Reference proteome</keyword>
<feature type="domain" description="Cilia- and flagella-associated protein 69 ARM repeats" evidence="6">
    <location>
        <begin position="66"/>
        <end position="721"/>
    </location>
</feature>
<evidence type="ECO:0000256" key="1">
    <source>
        <dbReference type="ARBA" id="ARBA00004479"/>
    </source>
</evidence>
<keyword evidence="4" id="KW-0472">Membrane</keyword>
<evidence type="ECO:0000313" key="7">
    <source>
        <dbReference type="EMBL" id="KAL3401010.1"/>
    </source>
</evidence>
<proteinExistence type="predicted"/>
<evidence type="ECO:0000256" key="5">
    <source>
        <dbReference type="SAM" id="MobiDB-lite"/>
    </source>
</evidence>
<evidence type="ECO:0000259" key="6">
    <source>
        <dbReference type="Pfam" id="PF21049"/>
    </source>
</evidence>
<keyword evidence="3" id="KW-0732">Signal</keyword>
<keyword evidence="2" id="KW-0812">Transmembrane</keyword>
<dbReference type="InterPro" id="IPR031152">
    <property type="entry name" value="PLXDC"/>
</dbReference>
<dbReference type="EMBL" id="JBJJXI010000049">
    <property type="protein sequence ID" value="KAL3401010.1"/>
    <property type="molecule type" value="Genomic_DNA"/>
</dbReference>
<evidence type="ECO:0000256" key="4">
    <source>
        <dbReference type="ARBA" id="ARBA00022989"/>
    </source>
</evidence>
<dbReference type="Proteomes" id="UP001627154">
    <property type="component" value="Unassembled WGS sequence"/>
</dbReference>
<dbReference type="Pfam" id="PF21049">
    <property type="entry name" value="CFA69_ARM_rpt"/>
    <property type="match status" value="1"/>
</dbReference>
<keyword evidence="4" id="KW-1133">Transmembrane helix</keyword>
<comment type="subcellular location">
    <subcellularLocation>
        <location evidence="1">Membrane</location>
        <topology evidence="1">Single-pass type I membrane protein</topology>
    </subcellularLocation>
</comment>
<dbReference type="PANTHER" id="PTHR13055">
    <property type="entry name" value="TUMOR ENDOTHELIAL MARKER 7 RELATED"/>
    <property type="match status" value="1"/>
</dbReference>
<gene>
    <name evidence="7" type="ORF">TKK_005659</name>
</gene>
<dbReference type="InterPro" id="IPR048733">
    <property type="entry name" value="CFA69_ARM_dom"/>
</dbReference>